<feature type="domain" description="Dynein heavy chain tail" evidence="1">
    <location>
        <begin position="197"/>
        <end position="593"/>
    </location>
</feature>
<protein>
    <submittedName>
        <fullName evidence="2">Dynein, axonemal, heavy chain 9</fullName>
    </submittedName>
</protein>
<accession>A0A8C6S0S9</accession>
<proteinExistence type="predicted"/>
<sequence>GLIQEPRPYHPDRRLLFLQEHVLRALKLKAERWSKCVSAEDNRQLIQAFLDQAERRTLVLSLSAAGALQPDLSFTAHSLSASSRNKAVYFVKRSRGALKAESMKDSLVYGELSAAPLEHFSALVDEVVVPLLSNSRNHSAWPHVVSQDVRRHLHSLRTSVFVMSGCVQGKTLLPLQVGRRGWSRLPWRPTAVDKSLIHSLESAVIDWSQQVHAVLRRDSSEELLRGTHPTPFTELLFWNNRLADVECIYSQLTSCRAQKMAALLEAVESSYAPSFRAQDVSLYLKPCAPCWRRWRGWSSRRSGSDGPLMHTVCLLWAHSRFYCRPARIIVLLQELCNLLINRSARAYLVPEELLRGEVSESLLKLQTCLDLLQMFRSIYEERRANLGQYQKNGRAVTPWDFSHQLVFTRLDLFTHRLNTIKDVVVTAVYLFKLEKLEMGGVKGRILCQHVQTLHQNFVELYKNFTEKPYDCLDLNNTELDTDVRQFKLAVEDIDRRLGAVFRKVFDQAPGLEHAFKVLDMFGSLLERPLVAADAVDRYPALVDMLDKELDNTRMLYTRPWSPVNKNMPAVAGGLRWVQELRRRIQTPFSKFRQLSFP</sequence>
<name>A0A8C6S0S9_9GOBI</name>
<reference evidence="2" key="2">
    <citation type="submission" date="2025-09" db="UniProtKB">
        <authorList>
            <consortium name="Ensembl"/>
        </authorList>
    </citation>
    <scope>IDENTIFICATION</scope>
</reference>
<dbReference type="GO" id="GO:0045505">
    <property type="term" value="F:dynein intermediate chain binding"/>
    <property type="evidence" value="ECO:0007669"/>
    <property type="project" value="InterPro"/>
</dbReference>
<organism evidence="2 3">
    <name type="scientific">Neogobius melanostomus</name>
    <name type="common">round goby</name>
    <dbReference type="NCBI Taxonomy" id="47308"/>
    <lineage>
        <taxon>Eukaryota</taxon>
        <taxon>Metazoa</taxon>
        <taxon>Chordata</taxon>
        <taxon>Craniata</taxon>
        <taxon>Vertebrata</taxon>
        <taxon>Euteleostomi</taxon>
        <taxon>Actinopterygii</taxon>
        <taxon>Neopterygii</taxon>
        <taxon>Teleostei</taxon>
        <taxon>Neoteleostei</taxon>
        <taxon>Acanthomorphata</taxon>
        <taxon>Gobiaria</taxon>
        <taxon>Gobiiformes</taxon>
        <taxon>Gobioidei</taxon>
        <taxon>Gobiidae</taxon>
        <taxon>Benthophilinae</taxon>
        <taxon>Neogobiini</taxon>
        <taxon>Neogobius</taxon>
    </lineage>
</organism>
<reference evidence="2" key="1">
    <citation type="submission" date="2025-08" db="UniProtKB">
        <authorList>
            <consortium name="Ensembl"/>
        </authorList>
    </citation>
    <scope>IDENTIFICATION</scope>
</reference>
<dbReference type="Proteomes" id="UP000694523">
    <property type="component" value="Unplaced"/>
</dbReference>
<dbReference type="Pfam" id="PF08385">
    <property type="entry name" value="DHC_N1"/>
    <property type="match status" value="1"/>
</dbReference>
<dbReference type="GO" id="GO:0005858">
    <property type="term" value="C:axonemal dynein complex"/>
    <property type="evidence" value="ECO:0007669"/>
    <property type="project" value="TreeGrafter"/>
</dbReference>
<dbReference type="AlphaFoldDB" id="A0A8C6S0S9"/>
<keyword evidence="3" id="KW-1185">Reference proteome</keyword>
<dbReference type="PANTHER" id="PTHR46532:SF11">
    <property type="entry name" value="DYNEIN AXONEMAL HEAVY CHAIN 12"/>
    <property type="match status" value="1"/>
</dbReference>
<dbReference type="PANTHER" id="PTHR46532">
    <property type="entry name" value="MALE FERTILITY FACTOR KL5"/>
    <property type="match status" value="1"/>
</dbReference>
<dbReference type="InterPro" id="IPR013594">
    <property type="entry name" value="Dynein_heavy_tail"/>
</dbReference>
<dbReference type="InterPro" id="IPR026983">
    <property type="entry name" value="DHC"/>
</dbReference>
<dbReference type="GO" id="GO:0007018">
    <property type="term" value="P:microtubule-based movement"/>
    <property type="evidence" value="ECO:0007669"/>
    <property type="project" value="InterPro"/>
</dbReference>
<evidence type="ECO:0000313" key="2">
    <source>
        <dbReference type="Ensembl" id="ENSNMLP00000000072.1"/>
    </source>
</evidence>
<evidence type="ECO:0000313" key="3">
    <source>
        <dbReference type="Proteomes" id="UP000694523"/>
    </source>
</evidence>
<dbReference type="Ensembl" id="ENSNMLT00000000091.1">
    <property type="protein sequence ID" value="ENSNMLP00000000072.1"/>
    <property type="gene ID" value="ENSNMLG00000000052.1"/>
</dbReference>
<dbReference type="GO" id="GO:0051959">
    <property type="term" value="F:dynein light intermediate chain binding"/>
    <property type="evidence" value="ECO:0007669"/>
    <property type="project" value="InterPro"/>
</dbReference>
<evidence type="ECO:0000259" key="1">
    <source>
        <dbReference type="Pfam" id="PF08385"/>
    </source>
</evidence>